<gene>
    <name evidence="5" type="ORF">LMH87_007126</name>
</gene>
<evidence type="ECO:0000256" key="4">
    <source>
        <dbReference type="SAM" id="MobiDB-lite"/>
    </source>
</evidence>
<accession>A0A9W8QP35</accession>
<reference evidence="5" key="1">
    <citation type="journal article" date="2023" name="Access Microbiol">
        <title>De-novo genome assembly for Akanthomyces muscarius, a biocontrol agent of insect agricultural pests.</title>
        <authorList>
            <person name="Erdos Z."/>
            <person name="Studholme D.J."/>
            <person name="Raymond B."/>
            <person name="Sharma M."/>
        </authorList>
    </citation>
    <scope>NUCLEOTIDE SEQUENCE</scope>
    <source>
        <strain evidence="5">Ve6</strain>
    </source>
</reference>
<dbReference type="GO" id="GO:0001965">
    <property type="term" value="F:G-protein alpha-subunit binding"/>
    <property type="evidence" value="ECO:0007669"/>
    <property type="project" value="TreeGrafter"/>
</dbReference>
<protein>
    <submittedName>
        <fullName evidence="5">Uncharacterized protein</fullName>
    </submittedName>
</protein>
<organism evidence="5 6">
    <name type="scientific">Akanthomyces muscarius</name>
    <name type="common">Entomopathogenic fungus</name>
    <name type="synonym">Lecanicillium muscarium</name>
    <dbReference type="NCBI Taxonomy" id="2231603"/>
    <lineage>
        <taxon>Eukaryota</taxon>
        <taxon>Fungi</taxon>
        <taxon>Dikarya</taxon>
        <taxon>Ascomycota</taxon>
        <taxon>Pezizomycotina</taxon>
        <taxon>Sordariomycetes</taxon>
        <taxon>Hypocreomycetidae</taxon>
        <taxon>Hypocreales</taxon>
        <taxon>Cordycipitaceae</taxon>
        <taxon>Akanthomyces</taxon>
    </lineage>
</organism>
<keyword evidence="3" id="KW-0143">Chaperone</keyword>
<evidence type="ECO:0000256" key="2">
    <source>
        <dbReference type="ARBA" id="ARBA00022658"/>
    </source>
</evidence>
<name>A0A9W8QP35_AKAMU</name>
<sequence>MAPGDFREDQSASGSSIIKPITGQLWDREGHSDKPLMTIEEREREAERLFVLFERLRHTGMVYVENSVAAAMRSDKVEKLPDDDDKDND</sequence>
<dbReference type="InterPro" id="IPR019318">
    <property type="entry name" value="Gua_nucleotide_exch_fac_Ric8"/>
</dbReference>
<dbReference type="GO" id="GO:0005737">
    <property type="term" value="C:cytoplasm"/>
    <property type="evidence" value="ECO:0007669"/>
    <property type="project" value="TreeGrafter"/>
</dbReference>
<evidence type="ECO:0000313" key="5">
    <source>
        <dbReference type="EMBL" id="KAJ4165496.1"/>
    </source>
</evidence>
<comment type="similarity">
    <text evidence="1">Belongs to the synembryn family.</text>
</comment>
<dbReference type="GO" id="GO:0007186">
    <property type="term" value="P:G protein-coupled receptor signaling pathway"/>
    <property type="evidence" value="ECO:0007669"/>
    <property type="project" value="TreeGrafter"/>
</dbReference>
<feature type="region of interest" description="Disordered" evidence="4">
    <location>
        <begin position="1"/>
        <end position="34"/>
    </location>
</feature>
<keyword evidence="6" id="KW-1185">Reference proteome</keyword>
<dbReference type="PANTHER" id="PTHR12425">
    <property type="entry name" value="SYNEMBRYN"/>
    <property type="match status" value="1"/>
</dbReference>
<evidence type="ECO:0000256" key="1">
    <source>
        <dbReference type="ARBA" id="ARBA00009049"/>
    </source>
</evidence>
<dbReference type="KEGG" id="amus:LMH87_007126"/>
<proteinExistence type="inferred from homology"/>
<dbReference type="Proteomes" id="UP001144673">
    <property type="component" value="Chromosome 1"/>
</dbReference>
<evidence type="ECO:0000256" key="3">
    <source>
        <dbReference type="ARBA" id="ARBA00023186"/>
    </source>
</evidence>
<keyword evidence="2" id="KW-0344">Guanine-nucleotide releasing factor</keyword>
<comment type="caution">
    <text evidence="5">The sequence shown here is derived from an EMBL/GenBank/DDBJ whole genome shotgun (WGS) entry which is preliminary data.</text>
</comment>
<evidence type="ECO:0000313" key="6">
    <source>
        <dbReference type="Proteomes" id="UP001144673"/>
    </source>
</evidence>
<dbReference type="GO" id="GO:0005085">
    <property type="term" value="F:guanyl-nucleotide exchange factor activity"/>
    <property type="evidence" value="ECO:0007669"/>
    <property type="project" value="UniProtKB-KW"/>
</dbReference>
<feature type="compositionally biased region" description="Basic and acidic residues" evidence="4">
    <location>
        <begin position="1"/>
        <end position="10"/>
    </location>
</feature>
<dbReference type="EMBL" id="JAJHUN010000001">
    <property type="protein sequence ID" value="KAJ4165496.1"/>
    <property type="molecule type" value="Genomic_DNA"/>
</dbReference>
<dbReference type="GeneID" id="80894285"/>
<dbReference type="AlphaFoldDB" id="A0A9W8QP35"/>
<dbReference type="RefSeq" id="XP_056060411.1">
    <property type="nucleotide sequence ID" value="XM_056192165.1"/>
</dbReference>
<dbReference type="PANTHER" id="PTHR12425:SF5">
    <property type="entry name" value="SYNEMBRYN"/>
    <property type="match status" value="1"/>
</dbReference>
<dbReference type="Pfam" id="PF10165">
    <property type="entry name" value="Ric8"/>
    <property type="match status" value="1"/>
</dbReference>